<proteinExistence type="predicted"/>
<dbReference type="SUPFAM" id="SSF48239">
    <property type="entry name" value="Terpenoid cyclases/Protein prenyltransferases"/>
    <property type="match status" value="1"/>
</dbReference>
<comment type="caution">
    <text evidence="1">The sequence shown here is derived from an EMBL/GenBank/DDBJ whole genome shotgun (WGS) entry which is preliminary data.</text>
</comment>
<protein>
    <recommendedName>
        <fullName evidence="3">Prenyltransferase</fullName>
    </recommendedName>
</protein>
<evidence type="ECO:0000313" key="1">
    <source>
        <dbReference type="EMBL" id="RRR98350.1"/>
    </source>
</evidence>
<sequence length="302" mass="31854">MGFLEEAAAGRAAQFVWRTGGLVDQRRMALLTGAGTAAGVREAVLAHRTGDGGFAFAIEPDVKGPQAQPLSAMSALEILAEAGVLDQATGAGVCDWLARHTAADGGVPDLLASIAAYPHPPWVQAPPQDRGGLLTTARTAGVLRAAGVEHAWIEGAAAFARARIDALEATHPYEAFSIIAFLGSEPDRAWADRAAARVRDLVRDTCVVLDPARMDEAEAPAGYAPGEHHVACDFAPGPESAAAAWFTAAELRASLEHLAGEQAGDGGWPIHYRRWHPGIEQQARPGFTVRAVRTLRAWEGRV</sequence>
<organism evidence="1 2">
    <name type="scientific">Glycomyces terrestris</name>
    <dbReference type="NCBI Taxonomy" id="2493553"/>
    <lineage>
        <taxon>Bacteria</taxon>
        <taxon>Bacillati</taxon>
        <taxon>Actinomycetota</taxon>
        <taxon>Actinomycetes</taxon>
        <taxon>Glycomycetales</taxon>
        <taxon>Glycomycetaceae</taxon>
        <taxon>Glycomyces</taxon>
    </lineage>
</organism>
<accession>A0A426UVK6</accession>
<name>A0A426UVK6_9ACTN</name>
<dbReference type="AlphaFoldDB" id="A0A426UVK6"/>
<dbReference type="RefSeq" id="WP_125248659.1">
    <property type="nucleotide sequence ID" value="NZ_RSEB01000004.1"/>
</dbReference>
<gene>
    <name evidence="1" type="ORF">EIW28_15725</name>
</gene>
<keyword evidence="2" id="KW-1185">Reference proteome</keyword>
<evidence type="ECO:0008006" key="3">
    <source>
        <dbReference type="Google" id="ProtNLM"/>
    </source>
</evidence>
<dbReference type="EMBL" id="RSEB01000004">
    <property type="protein sequence ID" value="RRR98350.1"/>
    <property type="molecule type" value="Genomic_DNA"/>
</dbReference>
<dbReference type="OrthoDB" id="3286086at2"/>
<evidence type="ECO:0000313" key="2">
    <source>
        <dbReference type="Proteomes" id="UP000277256"/>
    </source>
</evidence>
<reference evidence="1 2" key="1">
    <citation type="submission" date="2018-12" db="EMBL/GenBank/DDBJ databases">
        <title>Glycomyces sp. YIM 121974 draft genome.</title>
        <authorList>
            <person name="Li Q."/>
        </authorList>
    </citation>
    <scope>NUCLEOTIDE SEQUENCE [LARGE SCALE GENOMIC DNA]</scope>
    <source>
        <strain evidence="1 2">YIM 121974</strain>
    </source>
</reference>
<dbReference type="Proteomes" id="UP000277256">
    <property type="component" value="Unassembled WGS sequence"/>
</dbReference>
<dbReference type="InterPro" id="IPR008930">
    <property type="entry name" value="Terpenoid_cyclase/PrenylTrfase"/>
</dbReference>